<reference evidence="3" key="1">
    <citation type="submission" date="2020-12" db="EMBL/GenBank/DDBJ databases">
        <title>Bacterial taxonomy.</title>
        <authorList>
            <person name="Pan X."/>
        </authorList>
    </citation>
    <scope>NUCLEOTIDE SEQUENCE</scope>
    <source>
        <strain evidence="3">M0105</strain>
    </source>
</reference>
<feature type="binding site" evidence="2">
    <location>
        <position position="36"/>
    </location>
    <ligand>
        <name>substrate</name>
    </ligand>
</feature>
<evidence type="ECO:0000313" key="4">
    <source>
        <dbReference type="Proteomes" id="UP000655420"/>
    </source>
</evidence>
<dbReference type="AlphaFoldDB" id="A0A8J7SE92"/>
<dbReference type="PANTHER" id="PTHR10291">
    <property type="entry name" value="DEHYDRODOLICHYL DIPHOSPHATE SYNTHASE FAMILY MEMBER"/>
    <property type="match status" value="1"/>
</dbReference>
<feature type="binding site" evidence="2">
    <location>
        <position position="210"/>
    </location>
    <ligand>
        <name>Mg(2+)</name>
        <dbReference type="ChEBI" id="CHEBI:18420"/>
    </ligand>
</feature>
<keyword evidence="1 2" id="KW-0808">Transferase</keyword>
<feature type="binding site" evidence="2">
    <location>
        <position position="74"/>
    </location>
    <ligand>
        <name>substrate</name>
    </ligand>
</feature>
<comment type="function">
    <text evidence="2">Catalyzes the condensation of isopentenyl diphosphate (IPP) with allylic pyrophosphates generating different type of terpenoids.</text>
</comment>
<dbReference type="InterPro" id="IPR018520">
    <property type="entry name" value="UPP_synth-like_CS"/>
</dbReference>
<organism evidence="3 4">
    <name type="scientific">Thermohalobaculum xanthum</name>
    <dbReference type="NCBI Taxonomy" id="2753746"/>
    <lineage>
        <taxon>Bacteria</taxon>
        <taxon>Pseudomonadati</taxon>
        <taxon>Pseudomonadota</taxon>
        <taxon>Alphaproteobacteria</taxon>
        <taxon>Rhodobacterales</taxon>
        <taxon>Paracoccaceae</taxon>
        <taxon>Thermohalobaculum</taxon>
    </lineage>
</organism>
<dbReference type="InterPro" id="IPR036424">
    <property type="entry name" value="UPP_synth-like_sf"/>
</dbReference>
<feature type="active site" evidence="2">
    <location>
        <position position="23"/>
    </location>
</feature>
<dbReference type="GO" id="GO:0008834">
    <property type="term" value="F:ditrans,polycis-undecaprenyl-diphosphate synthase [(2E,6E)-farnesyl-diphosphate specific] activity"/>
    <property type="evidence" value="ECO:0007669"/>
    <property type="project" value="TreeGrafter"/>
</dbReference>
<keyword evidence="2" id="KW-0460">Magnesium</keyword>
<dbReference type="GO" id="GO:0016094">
    <property type="term" value="P:polyprenol biosynthetic process"/>
    <property type="evidence" value="ECO:0007669"/>
    <property type="project" value="TreeGrafter"/>
</dbReference>
<accession>A0A8J7SE92</accession>
<feature type="binding site" evidence="2">
    <location>
        <begin position="197"/>
        <end position="199"/>
    </location>
    <ligand>
        <name>substrate</name>
    </ligand>
</feature>
<comment type="cofactor">
    <cofactor evidence="2">
        <name>Mg(2+)</name>
        <dbReference type="ChEBI" id="CHEBI:18420"/>
    </cofactor>
    <text evidence="2">Binds 2 magnesium ions per subunit.</text>
</comment>
<gene>
    <name evidence="3" type="primary">uppS</name>
    <name evidence="3" type="ORF">H0I76_06500</name>
</gene>
<dbReference type="SUPFAM" id="SSF64005">
    <property type="entry name" value="Undecaprenyl diphosphate synthase"/>
    <property type="match status" value="1"/>
</dbReference>
<dbReference type="Gene3D" id="3.40.1180.10">
    <property type="entry name" value="Decaprenyl diphosphate synthase-like"/>
    <property type="match status" value="1"/>
</dbReference>
<evidence type="ECO:0000313" key="3">
    <source>
        <dbReference type="EMBL" id="MBK0398832.1"/>
    </source>
</evidence>
<feature type="binding site" evidence="2">
    <location>
        <position position="40"/>
    </location>
    <ligand>
        <name>substrate</name>
    </ligand>
</feature>
<dbReference type="EMBL" id="JAEHHL010000002">
    <property type="protein sequence ID" value="MBK0398832.1"/>
    <property type="molecule type" value="Genomic_DNA"/>
</dbReference>
<name>A0A8J7SE92_9RHOB</name>
<dbReference type="GO" id="GO:0005829">
    <property type="term" value="C:cytosol"/>
    <property type="evidence" value="ECO:0007669"/>
    <property type="project" value="TreeGrafter"/>
</dbReference>
<dbReference type="NCBIfam" id="TIGR00055">
    <property type="entry name" value="uppS"/>
    <property type="match status" value="1"/>
</dbReference>
<dbReference type="Pfam" id="PF01255">
    <property type="entry name" value="Prenyltransf"/>
    <property type="match status" value="1"/>
</dbReference>
<dbReference type="CDD" id="cd00475">
    <property type="entry name" value="Cis_IPPS"/>
    <property type="match status" value="1"/>
</dbReference>
<dbReference type="GO" id="GO:0000287">
    <property type="term" value="F:magnesium ion binding"/>
    <property type="evidence" value="ECO:0007669"/>
    <property type="project" value="UniProtKB-UniRule"/>
</dbReference>
<evidence type="ECO:0000256" key="1">
    <source>
        <dbReference type="ARBA" id="ARBA00022679"/>
    </source>
</evidence>
<feature type="binding site" evidence="2">
    <location>
        <begin position="68"/>
        <end position="70"/>
    </location>
    <ligand>
        <name>substrate</name>
    </ligand>
</feature>
<dbReference type="Proteomes" id="UP000655420">
    <property type="component" value="Unassembled WGS sequence"/>
</dbReference>
<keyword evidence="4" id="KW-1185">Reference proteome</keyword>
<dbReference type="PANTHER" id="PTHR10291:SF0">
    <property type="entry name" value="DEHYDRODOLICHYL DIPHOSPHATE SYNTHASE 2"/>
    <property type="match status" value="1"/>
</dbReference>
<dbReference type="EC" id="2.5.1.-" evidence="2"/>
<evidence type="ECO:0000256" key="2">
    <source>
        <dbReference type="HAMAP-Rule" id="MF_01139"/>
    </source>
</evidence>
<dbReference type="PROSITE" id="PS01066">
    <property type="entry name" value="UPP_SYNTHASE"/>
    <property type="match status" value="1"/>
</dbReference>
<feature type="active site" description="Proton acceptor" evidence="2">
    <location>
        <position position="71"/>
    </location>
</feature>
<dbReference type="RefSeq" id="WP_200608492.1">
    <property type="nucleotide sequence ID" value="NZ_JAEHHL010000002.1"/>
</dbReference>
<dbReference type="HAMAP" id="MF_01139">
    <property type="entry name" value="ISPT"/>
    <property type="match status" value="1"/>
</dbReference>
<feature type="binding site" evidence="2">
    <location>
        <position position="72"/>
    </location>
    <ligand>
        <name>substrate</name>
    </ligand>
</feature>
<keyword evidence="2" id="KW-0479">Metal-binding</keyword>
<proteinExistence type="inferred from homology"/>
<comment type="similarity">
    <text evidence="2">Belongs to the UPP synthase family.</text>
</comment>
<feature type="binding site" evidence="2">
    <location>
        <position position="28"/>
    </location>
    <ligand>
        <name>substrate</name>
    </ligand>
</feature>
<dbReference type="FunFam" id="3.40.1180.10:FF:000001">
    <property type="entry name" value="(2E,6E)-farnesyl-diphosphate-specific ditrans,polycis-undecaprenyl-diphosphate synthase"/>
    <property type="match status" value="1"/>
</dbReference>
<sequence>MNLDETAGPAVNGLPANVAIIMDGNGRWAQRRGLPRSAGHLAGVNRLREIVRTAAELGLESLTVFAFSTENWRRPDYEVEVLMRLFRRFVVREVDELDRMRARVRFIGQRDRLPADLRRTMAQMELRTAGNDGLLLQVAVSYGARAEMLDAVRRMAVEVAEGRLDPDKIDEATVSQNLWTAGVTDPDLVIRTSGEMRISNFLLWQSAYAEYAFVEECWPDFTPERFREVLESFAARERRFGAVSAAV</sequence>
<feature type="binding site" evidence="2">
    <location>
        <position position="23"/>
    </location>
    <ligand>
        <name>Mg(2+)</name>
        <dbReference type="ChEBI" id="CHEBI:18420"/>
    </ligand>
</feature>
<comment type="subunit">
    <text evidence="2">Homodimer.</text>
</comment>
<comment type="caution">
    <text evidence="3">The sequence shown here is derived from an EMBL/GenBank/DDBJ whole genome shotgun (WGS) entry which is preliminary data.</text>
</comment>
<feature type="binding site" evidence="2">
    <location>
        <position position="191"/>
    </location>
    <ligand>
        <name>substrate</name>
    </ligand>
</feature>
<protein>
    <recommendedName>
        <fullName evidence="2">Isoprenyl transferase</fullName>
        <ecNumber evidence="2">2.5.1.-</ecNumber>
    </recommendedName>
</protein>
<dbReference type="InterPro" id="IPR001441">
    <property type="entry name" value="UPP_synth-like"/>
</dbReference>
<feature type="binding site" evidence="2">
    <location>
        <begin position="24"/>
        <end position="27"/>
    </location>
    <ligand>
        <name>substrate</name>
    </ligand>
</feature>